<dbReference type="InterPro" id="IPR036259">
    <property type="entry name" value="MFS_trans_sf"/>
</dbReference>
<feature type="transmembrane region" description="Helical" evidence="7">
    <location>
        <begin position="430"/>
        <end position="453"/>
    </location>
</feature>
<dbReference type="STRING" id="341454.A0A4S2MZN5"/>
<name>A0A4S2MZN5_9PEZI</name>
<feature type="transmembrane region" description="Helical" evidence="7">
    <location>
        <begin position="108"/>
        <end position="128"/>
    </location>
</feature>
<reference evidence="8 9" key="1">
    <citation type="submission" date="2019-04" db="EMBL/GenBank/DDBJ databases">
        <title>Comparative genomics and transcriptomics to analyze fruiting body development in filamentous ascomycetes.</title>
        <authorList>
            <consortium name="DOE Joint Genome Institute"/>
            <person name="Lutkenhaus R."/>
            <person name="Traeger S."/>
            <person name="Breuer J."/>
            <person name="Kuo A."/>
            <person name="Lipzen A."/>
            <person name="Pangilinan J."/>
            <person name="Dilworth D."/>
            <person name="Sandor L."/>
            <person name="Poggeler S."/>
            <person name="Barry K."/>
            <person name="Grigoriev I.V."/>
            <person name="Nowrousian M."/>
        </authorList>
    </citation>
    <scope>NUCLEOTIDE SEQUENCE [LARGE SCALE GENOMIC DNA]</scope>
    <source>
        <strain evidence="8 9">CBS 389.68</strain>
    </source>
</reference>
<dbReference type="Gene3D" id="1.20.1250.20">
    <property type="entry name" value="MFS general substrate transporter like domains"/>
    <property type="match status" value="1"/>
</dbReference>
<keyword evidence="5 7" id="KW-1133">Transmembrane helix</keyword>
<dbReference type="InParanoid" id="A0A4S2MZN5"/>
<organism evidence="8 9">
    <name type="scientific">Ascodesmis nigricans</name>
    <dbReference type="NCBI Taxonomy" id="341454"/>
    <lineage>
        <taxon>Eukaryota</taxon>
        <taxon>Fungi</taxon>
        <taxon>Dikarya</taxon>
        <taxon>Ascomycota</taxon>
        <taxon>Pezizomycotina</taxon>
        <taxon>Pezizomycetes</taxon>
        <taxon>Pezizales</taxon>
        <taxon>Ascodesmidaceae</taxon>
        <taxon>Ascodesmis</taxon>
    </lineage>
</organism>
<dbReference type="EMBL" id="ML220116">
    <property type="protein sequence ID" value="TGZ82103.1"/>
    <property type="molecule type" value="Genomic_DNA"/>
</dbReference>
<dbReference type="Proteomes" id="UP000298138">
    <property type="component" value="Unassembled WGS sequence"/>
</dbReference>
<feature type="transmembrane region" description="Helical" evidence="7">
    <location>
        <begin position="74"/>
        <end position="96"/>
    </location>
</feature>
<evidence type="ECO:0000256" key="3">
    <source>
        <dbReference type="ARBA" id="ARBA00022448"/>
    </source>
</evidence>
<evidence type="ECO:0000313" key="9">
    <source>
        <dbReference type="Proteomes" id="UP000298138"/>
    </source>
</evidence>
<sequence length="483" mass="52335">MDSDISPPSRHEVPGKIGSSLDCTDANIPDIPQKKRSLRYSLRFPLCCLLLFSNGFHDASPGALIPYIQAHYNISYLLVSLVFLSLGGGFVIAVTVAERLDGWVGRRWVLVGASLCLGVGALVVGILGEVDGPWAVVVVTFLLFGLAQSLVLAQVNAYCGGLENNTAMGYVHGNSILRFDASIMDTDRLWLISGSYGIGATISPLLATFLISKGLLWWRYYFIILAVFISNSIFSFFIFRDGSPSLHTINSETPTIVETKPKMKQNTNELALPTATIKGNSSNLHTILSPATLATSLFIFSYQGAEVSNGGWVPTFLIEARSGDPKKMGYVATGFWCGLTLGRFTFPHIFSYLHRLRPGSQKKAHDASGHTATYVIISLCLLLEIFTWQIPSVIVNAMLVGIFGWLLGPMYPSAMLVLLGKVDPEHHVSVLSVVSAIGSAGGGLAPFTTGVLATKFGAWVLYPVSLGLLVVMEVAWWVLVREK</sequence>
<dbReference type="AlphaFoldDB" id="A0A4S2MZN5"/>
<accession>A0A4S2MZN5</accession>
<evidence type="ECO:0000256" key="7">
    <source>
        <dbReference type="SAM" id="Phobius"/>
    </source>
</evidence>
<comment type="similarity">
    <text evidence="2">Belongs to the major facilitator superfamily.</text>
</comment>
<proteinExistence type="inferred from homology"/>
<keyword evidence="6 7" id="KW-0472">Membrane</keyword>
<evidence type="ECO:0000313" key="8">
    <source>
        <dbReference type="EMBL" id="TGZ82103.1"/>
    </source>
</evidence>
<protein>
    <submittedName>
        <fullName evidence="8">MFS general substrate transporter</fullName>
    </submittedName>
</protein>
<feature type="transmembrane region" description="Helical" evidence="7">
    <location>
        <begin position="397"/>
        <end position="418"/>
    </location>
</feature>
<dbReference type="OrthoDB" id="413079at2759"/>
<feature type="transmembrane region" description="Helical" evidence="7">
    <location>
        <begin position="330"/>
        <end position="350"/>
    </location>
</feature>
<dbReference type="PANTHER" id="PTHR23514:SF3">
    <property type="entry name" value="BYPASS OF STOP CODON PROTEIN 6"/>
    <property type="match status" value="1"/>
</dbReference>
<feature type="transmembrane region" description="Helical" evidence="7">
    <location>
        <begin position="189"/>
        <end position="211"/>
    </location>
</feature>
<dbReference type="PANTHER" id="PTHR23514">
    <property type="entry name" value="BYPASS OF STOP CODON PROTEIN 6"/>
    <property type="match status" value="1"/>
</dbReference>
<feature type="transmembrane region" description="Helical" evidence="7">
    <location>
        <begin position="459"/>
        <end position="480"/>
    </location>
</feature>
<evidence type="ECO:0000256" key="1">
    <source>
        <dbReference type="ARBA" id="ARBA00004127"/>
    </source>
</evidence>
<comment type="subcellular location">
    <subcellularLocation>
        <location evidence="1">Endomembrane system</location>
        <topology evidence="1">Multi-pass membrane protein</topology>
    </subcellularLocation>
</comment>
<dbReference type="SUPFAM" id="SSF103473">
    <property type="entry name" value="MFS general substrate transporter"/>
    <property type="match status" value="1"/>
</dbReference>
<feature type="transmembrane region" description="Helical" evidence="7">
    <location>
        <begin position="217"/>
        <end position="239"/>
    </location>
</feature>
<gene>
    <name evidence="8" type="ORF">EX30DRAFT_354666</name>
</gene>
<keyword evidence="9" id="KW-1185">Reference proteome</keyword>
<dbReference type="InterPro" id="IPR051788">
    <property type="entry name" value="MFS_Transporter"/>
</dbReference>
<keyword evidence="4 7" id="KW-0812">Transmembrane</keyword>
<evidence type="ECO:0000256" key="2">
    <source>
        <dbReference type="ARBA" id="ARBA00008335"/>
    </source>
</evidence>
<feature type="transmembrane region" description="Helical" evidence="7">
    <location>
        <begin position="371"/>
        <end position="391"/>
    </location>
</feature>
<evidence type="ECO:0000256" key="6">
    <source>
        <dbReference type="ARBA" id="ARBA00023136"/>
    </source>
</evidence>
<dbReference type="GO" id="GO:0016020">
    <property type="term" value="C:membrane"/>
    <property type="evidence" value="ECO:0007669"/>
    <property type="project" value="UniProtKB-SubCell"/>
</dbReference>
<keyword evidence="3" id="KW-0813">Transport</keyword>
<evidence type="ECO:0000256" key="4">
    <source>
        <dbReference type="ARBA" id="ARBA00022692"/>
    </source>
</evidence>
<feature type="transmembrane region" description="Helical" evidence="7">
    <location>
        <begin position="134"/>
        <end position="153"/>
    </location>
</feature>
<evidence type="ECO:0000256" key="5">
    <source>
        <dbReference type="ARBA" id="ARBA00022989"/>
    </source>
</evidence>